<dbReference type="PANTHER" id="PTHR34406">
    <property type="entry name" value="PROTEIN YCEI"/>
    <property type="match status" value="1"/>
</dbReference>
<dbReference type="Proteomes" id="UP001143391">
    <property type="component" value="Unassembled WGS sequence"/>
</dbReference>
<evidence type="ECO:0000256" key="1">
    <source>
        <dbReference type="SAM" id="SignalP"/>
    </source>
</evidence>
<feature type="chain" id="PRO_5045840708" evidence="1">
    <location>
        <begin position="24"/>
        <end position="200"/>
    </location>
</feature>
<proteinExistence type="predicted"/>
<comment type="caution">
    <text evidence="3">The sequence shown here is derived from an EMBL/GenBank/DDBJ whole genome shotgun (WGS) entry which is preliminary data.</text>
</comment>
<name>A0ABT5YEN2_9GAMM</name>
<evidence type="ECO:0000313" key="3">
    <source>
        <dbReference type="EMBL" id="MDF0752128.1"/>
    </source>
</evidence>
<feature type="signal peptide" evidence="1">
    <location>
        <begin position="1"/>
        <end position="23"/>
    </location>
</feature>
<feature type="domain" description="Lipid/polyisoprenoid-binding YceI-like" evidence="2">
    <location>
        <begin position="27"/>
        <end position="194"/>
    </location>
</feature>
<sequence>MRTILSAAALAATMVLATPTAVAEPETYVIDDEHFSMSFEVSHIGYAPVMGMFREVEGKFQYDEETKQLTSGTLTFKSKSVFTNHNKRDDHLRKDDFLNSSEFPDITFEVTDFETTGNNTGIVTGDLTLLGKTRPVDVDVTLNKSAEYPIGHEDYTLGMTAETTIKRSDWGMTYGLDEDLVGDEVRLRFGLEAVRESGWL</sequence>
<dbReference type="PANTHER" id="PTHR34406:SF1">
    <property type="entry name" value="PROTEIN YCEI"/>
    <property type="match status" value="1"/>
</dbReference>
<dbReference type="Gene3D" id="2.40.128.110">
    <property type="entry name" value="Lipid/polyisoprenoid-binding, YceI-like"/>
    <property type="match status" value="1"/>
</dbReference>
<dbReference type="EMBL" id="JANCMW010000013">
    <property type="protein sequence ID" value="MDF0752128.1"/>
    <property type="molecule type" value="Genomic_DNA"/>
</dbReference>
<keyword evidence="1" id="KW-0732">Signal</keyword>
<reference evidence="3" key="1">
    <citation type="submission" date="2022-07" db="EMBL/GenBank/DDBJ databases">
        <title>Marinobacter iranensis a new bacterium isolate from a hipersaline lake in Iran.</title>
        <authorList>
            <person name="Mohammad A.M.A."/>
            <person name="Cristina S.-P."/>
            <person name="Antonio V."/>
        </authorList>
    </citation>
    <scope>NUCLEOTIDE SEQUENCE</scope>
    <source>
        <strain evidence="3">71-i</strain>
    </source>
</reference>
<dbReference type="SMART" id="SM00867">
    <property type="entry name" value="YceI"/>
    <property type="match status" value="1"/>
</dbReference>
<dbReference type="RefSeq" id="WP_275709147.1">
    <property type="nucleotide sequence ID" value="NZ_JANCMW010000013.1"/>
</dbReference>
<organism evidence="3 4">
    <name type="scientific">Marinobacter iranensis</name>
    <dbReference type="NCBI Taxonomy" id="2962607"/>
    <lineage>
        <taxon>Bacteria</taxon>
        <taxon>Pseudomonadati</taxon>
        <taxon>Pseudomonadota</taxon>
        <taxon>Gammaproteobacteria</taxon>
        <taxon>Pseudomonadales</taxon>
        <taxon>Marinobacteraceae</taxon>
        <taxon>Marinobacter</taxon>
    </lineage>
</organism>
<protein>
    <submittedName>
        <fullName evidence="3">YceI family protein</fullName>
    </submittedName>
</protein>
<keyword evidence="4" id="KW-1185">Reference proteome</keyword>
<dbReference type="SUPFAM" id="SSF101874">
    <property type="entry name" value="YceI-like"/>
    <property type="match status" value="1"/>
</dbReference>
<dbReference type="Pfam" id="PF04264">
    <property type="entry name" value="YceI"/>
    <property type="match status" value="1"/>
</dbReference>
<dbReference type="InterPro" id="IPR007372">
    <property type="entry name" value="Lipid/polyisoprenoid-bd_YceI"/>
</dbReference>
<accession>A0ABT5YEN2</accession>
<dbReference type="InterPro" id="IPR036761">
    <property type="entry name" value="TTHA0802/YceI-like_sf"/>
</dbReference>
<evidence type="ECO:0000313" key="4">
    <source>
        <dbReference type="Proteomes" id="UP001143391"/>
    </source>
</evidence>
<evidence type="ECO:0000259" key="2">
    <source>
        <dbReference type="SMART" id="SM00867"/>
    </source>
</evidence>
<gene>
    <name evidence="3" type="ORF">NLU14_18010</name>
</gene>